<organism evidence="3 4">
    <name type="scientific">Entamoeba invadens IP1</name>
    <dbReference type="NCBI Taxonomy" id="370355"/>
    <lineage>
        <taxon>Eukaryota</taxon>
        <taxon>Amoebozoa</taxon>
        <taxon>Evosea</taxon>
        <taxon>Archamoebae</taxon>
        <taxon>Mastigamoebida</taxon>
        <taxon>Entamoebidae</taxon>
        <taxon>Entamoeba</taxon>
    </lineage>
</organism>
<evidence type="ECO:0000256" key="1">
    <source>
        <dbReference type="SAM" id="Coils"/>
    </source>
</evidence>
<sequence>MSEQQTSTQPPNQNIPYDRSTVYGNPNKVLNKDIPNSNGINTNHSTSNSEEDQMRKVEKEEGEDNDTLLKRLEEANKQLDEYAQEFIKHENQRSVFQSLIKELQSKVDIMQKKIETFQHLHNKSEKEFSELKRKELEDEKRRLDEEYTRELKIKRVEEVQKSNKKIISELWKADFEMKNTKLLQLNEELVKELNDKTALLKETKRLNNTVDELRRQIVDLKKDKIDMTA</sequence>
<dbReference type="Proteomes" id="UP000014680">
    <property type="component" value="Unassembled WGS sequence"/>
</dbReference>
<protein>
    <submittedName>
        <fullName evidence="3">Uncharacterized protein</fullName>
    </submittedName>
</protein>
<dbReference type="VEuPathDB" id="AmoebaDB:EIN_050070"/>
<evidence type="ECO:0000256" key="2">
    <source>
        <dbReference type="SAM" id="MobiDB-lite"/>
    </source>
</evidence>
<reference evidence="3 4" key="1">
    <citation type="submission" date="2012-10" db="EMBL/GenBank/DDBJ databases">
        <authorList>
            <person name="Zafar N."/>
            <person name="Inman J."/>
            <person name="Hall N."/>
            <person name="Lorenzi H."/>
            <person name="Caler E."/>
        </authorList>
    </citation>
    <scope>NUCLEOTIDE SEQUENCE [LARGE SCALE GENOMIC DNA]</scope>
    <source>
        <strain evidence="3 4">IP1</strain>
    </source>
</reference>
<dbReference type="AlphaFoldDB" id="L7FLQ2"/>
<dbReference type="EMBL" id="KB206678">
    <property type="protein sequence ID" value="ELP89101.1"/>
    <property type="molecule type" value="Genomic_DNA"/>
</dbReference>
<feature type="region of interest" description="Disordered" evidence="2">
    <location>
        <begin position="1"/>
        <end position="67"/>
    </location>
</feature>
<keyword evidence="1" id="KW-0175">Coiled coil</keyword>
<evidence type="ECO:0000313" key="3">
    <source>
        <dbReference type="EMBL" id="ELP89101.1"/>
    </source>
</evidence>
<name>L7FLQ2_ENTIV</name>
<feature type="compositionally biased region" description="Polar residues" evidence="2">
    <location>
        <begin position="1"/>
        <end position="15"/>
    </location>
</feature>
<dbReference type="GeneID" id="14888083"/>
<evidence type="ECO:0000313" key="4">
    <source>
        <dbReference type="Proteomes" id="UP000014680"/>
    </source>
</evidence>
<keyword evidence="4" id="KW-1185">Reference proteome</keyword>
<dbReference type="KEGG" id="eiv:EIN_050070"/>
<gene>
    <name evidence="3" type="ORF">EIN_050070</name>
</gene>
<feature type="coiled-coil region" evidence="1">
    <location>
        <begin position="182"/>
        <end position="223"/>
    </location>
</feature>
<feature type="compositionally biased region" description="Polar residues" evidence="2">
    <location>
        <begin position="34"/>
        <end position="48"/>
    </location>
</feature>
<dbReference type="RefSeq" id="XP_004255872.1">
    <property type="nucleotide sequence ID" value="XM_004255824.1"/>
</dbReference>
<proteinExistence type="predicted"/>
<feature type="non-terminal residue" evidence="3">
    <location>
        <position position="229"/>
    </location>
</feature>
<accession>L7FLQ2</accession>